<gene>
    <name evidence="1" type="ORF">C8D78_2029</name>
</gene>
<dbReference type="PROSITE" id="PS00175">
    <property type="entry name" value="PG_MUTASE"/>
    <property type="match status" value="1"/>
</dbReference>
<dbReference type="SMART" id="SM00855">
    <property type="entry name" value="PGAM"/>
    <property type="match status" value="1"/>
</dbReference>
<dbReference type="PANTHER" id="PTHR48100">
    <property type="entry name" value="BROAD-SPECIFICITY PHOSPHATASE YOR283W-RELATED"/>
    <property type="match status" value="1"/>
</dbReference>
<evidence type="ECO:0000313" key="2">
    <source>
        <dbReference type="Proteomes" id="UP000276055"/>
    </source>
</evidence>
<dbReference type="InterPro" id="IPR050275">
    <property type="entry name" value="PGM_Phosphatase"/>
</dbReference>
<name>A0A495ET76_9MICC</name>
<dbReference type="Proteomes" id="UP000276055">
    <property type="component" value="Unassembled WGS sequence"/>
</dbReference>
<dbReference type="InterPro" id="IPR001345">
    <property type="entry name" value="PG/BPGM_mutase_AS"/>
</dbReference>
<dbReference type="GO" id="GO:0016791">
    <property type="term" value="F:phosphatase activity"/>
    <property type="evidence" value="ECO:0007669"/>
    <property type="project" value="TreeGrafter"/>
</dbReference>
<dbReference type="EMBL" id="RBIR01000003">
    <property type="protein sequence ID" value="RKR20214.1"/>
    <property type="molecule type" value="Genomic_DNA"/>
</dbReference>
<sequence>MRLLLIRHGQTPGNVLGQLDTAHPGPGLTELGAQQATALARSLANERIGLLYASTLIRTQITAQPLAAMRGLDVGILAGLREIEAGSLEKLTDQESHVRYFGTVAAWTAGDLDRRMPAGPSGHDFFDRFDDSIARIAAAADGAAGSGAVAVVSHGAAIRVWAGRRAVNVDPEFALRHVIANTGIVALEGDPDAGWRLIHWDESPVGGLALADPTAEDPTGRPA</sequence>
<dbReference type="GO" id="GO:0005737">
    <property type="term" value="C:cytoplasm"/>
    <property type="evidence" value="ECO:0007669"/>
    <property type="project" value="TreeGrafter"/>
</dbReference>
<proteinExistence type="predicted"/>
<dbReference type="Gene3D" id="3.40.50.1240">
    <property type="entry name" value="Phosphoglycerate mutase-like"/>
    <property type="match status" value="1"/>
</dbReference>
<comment type="caution">
    <text evidence="1">The sequence shown here is derived from an EMBL/GenBank/DDBJ whole genome shotgun (WGS) entry which is preliminary data.</text>
</comment>
<dbReference type="PANTHER" id="PTHR48100:SF58">
    <property type="entry name" value="PE-PGRS FAMILY PROTEIN PE_PGRS11"/>
    <property type="match status" value="1"/>
</dbReference>
<dbReference type="CDD" id="cd07067">
    <property type="entry name" value="HP_PGM_like"/>
    <property type="match status" value="1"/>
</dbReference>
<organism evidence="1 2">
    <name type="scientific">Arthrobacter oryzae</name>
    <dbReference type="NCBI Taxonomy" id="409290"/>
    <lineage>
        <taxon>Bacteria</taxon>
        <taxon>Bacillati</taxon>
        <taxon>Actinomycetota</taxon>
        <taxon>Actinomycetes</taxon>
        <taxon>Micrococcales</taxon>
        <taxon>Micrococcaceae</taxon>
        <taxon>Arthrobacter</taxon>
    </lineage>
</organism>
<dbReference type="InterPro" id="IPR013078">
    <property type="entry name" value="His_Pase_superF_clade-1"/>
</dbReference>
<reference evidence="1 2" key="1">
    <citation type="submission" date="2018-10" db="EMBL/GenBank/DDBJ databases">
        <title>Genomic Encyclopedia of Type Strains, Phase IV (KMG-IV): sequencing the most valuable type-strain genomes for metagenomic binning, comparative biology and taxonomic classification.</title>
        <authorList>
            <person name="Goeker M."/>
        </authorList>
    </citation>
    <scope>NUCLEOTIDE SEQUENCE [LARGE SCALE GENOMIC DNA]</scope>
    <source>
        <strain evidence="1 2">DSM 25586</strain>
    </source>
</reference>
<dbReference type="OrthoDB" id="9793115at2"/>
<dbReference type="SUPFAM" id="SSF53254">
    <property type="entry name" value="Phosphoglycerate mutase-like"/>
    <property type="match status" value="1"/>
</dbReference>
<evidence type="ECO:0000313" key="1">
    <source>
        <dbReference type="EMBL" id="RKR20214.1"/>
    </source>
</evidence>
<accession>A0A495ET76</accession>
<dbReference type="RefSeq" id="WP_120953131.1">
    <property type="nucleotide sequence ID" value="NZ_RBIR01000003.1"/>
</dbReference>
<dbReference type="Pfam" id="PF00300">
    <property type="entry name" value="His_Phos_1"/>
    <property type="match status" value="1"/>
</dbReference>
<protein>
    <submittedName>
        <fullName evidence="1">Putative phosphoglycerate mutase</fullName>
    </submittedName>
</protein>
<dbReference type="InterPro" id="IPR029033">
    <property type="entry name" value="His_PPase_superfam"/>
</dbReference>
<dbReference type="AlphaFoldDB" id="A0A495ET76"/>